<dbReference type="Pfam" id="PF02518">
    <property type="entry name" value="HATPase_c"/>
    <property type="match status" value="1"/>
</dbReference>
<gene>
    <name evidence="17" type="ORF">CAL65_04135</name>
</gene>
<dbReference type="SUPFAM" id="SSF50341">
    <property type="entry name" value="CheW-like"/>
    <property type="match status" value="1"/>
</dbReference>
<sequence>MDQDDLLDTFLAESVDMLEQMERLLLELEEDAGDPEQLSALFRCVHTIKGSAGLFGFDHVVEFAHAVENVLDRLRDGLIEFDTTLSGLLFQCRDHIATLIDLDAADIGADICKIGNGIILQLAPYQGEDDEENAGSANAGDEQAAPAAGKETDSWHISVRFSPDVLRHGMEPLSFIRYLGKLGELAYVCTITEHLPPAREFDPEACYLGFEIDLQAATSKAAIEEVFEFVREDCELRILAPDARLAEYIDLIQNLPEEDYKLGEMLIASGALTRAELEEGLNAQALLAGDDAVPKARIGEVLVESGAVSPDVVNAALSKQKQTRDARAQANQYVRVQADKLDNLINLVGELVIASAAANLTAQRNGDTQTREAIAAVSNLVEEIRDGSLELRMVPIGETFQRFKRVVRDASQELGKDIRLEISGADAELDKTMVERIADPLTHMVRNAVDHGIEAAEVRTAAGKPVEGTVHLDAYHEAGSIVIEVKDDGGGLNRDKILAKALERGVIQSAEGLTAQETYQLIFEPGFSTAEQVTNLSGRGVGMDVVRRNIEALRGSVEVESEFGQGTVMRIRLPLTLAIIDGFLTGIGESRYVVPLESVVECVELTPAQRAESRQRSFVNLRGEVLPFIRLRDYFGLAGEAGRRENIVVVRHGPHKAGLIVDSLLGEYQTVIKPLGKLFSNLGAISGSTILGSGEVALILDVPALTQRAAEQEARTAKA</sequence>
<comment type="caution">
    <text evidence="17">The sequence shown here is derived from an EMBL/GenBank/DDBJ whole genome shotgun (WGS) entry which is preliminary data.</text>
</comment>
<dbReference type="SUPFAM" id="SSF47226">
    <property type="entry name" value="Histidine-containing phosphotransfer domain, HPT domain"/>
    <property type="match status" value="1"/>
</dbReference>
<dbReference type="PROSITE" id="PS50109">
    <property type="entry name" value="HIS_KIN"/>
    <property type="match status" value="1"/>
</dbReference>
<dbReference type="SMART" id="SM00073">
    <property type="entry name" value="HPT"/>
    <property type="match status" value="1"/>
</dbReference>
<dbReference type="SMART" id="SM00260">
    <property type="entry name" value="CheW"/>
    <property type="match status" value="1"/>
</dbReference>
<feature type="domain" description="CheW-like" evidence="15">
    <location>
        <begin position="579"/>
        <end position="711"/>
    </location>
</feature>
<keyword evidence="9" id="KW-0067">ATP-binding</keyword>
<dbReference type="PROSITE" id="PS50851">
    <property type="entry name" value="CHEW"/>
    <property type="match status" value="1"/>
</dbReference>
<dbReference type="EMBL" id="NFZW01000003">
    <property type="protein sequence ID" value="RFA38546.1"/>
    <property type="molecule type" value="Genomic_DNA"/>
</dbReference>
<dbReference type="InterPro" id="IPR004105">
    <property type="entry name" value="CheA-like_dim"/>
</dbReference>
<dbReference type="InterPro" id="IPR008207">
    <property type="entry name" value="Sig_transdc_His_kin_Hpt_dom"/>
</dbReference>
<evidence type="ECO:0000256" key="3">
    <source>
        <dbReference type="ARBA" id="ARBA00021495"/>
    </source>
</evidence>
<evidence type="ECO:0000256" key="10">
    <source>
        <dbReference type="ARBA" id="ARBA00023012"/>
    </source>
</evidence>
<dbReference type="InterPro" id="IPR037006">
    <property type="entry name" value="CheA-like_homodim_sf"/>
</dbReference>
<feature type="domain" description="Histidine kinase" evidence="14">
    <location>
        <begin position="377"/>
        <end position="577"/>
    </location>
</feature>
<evidence type="ECO:0000256" key="11">
    <source>
        <dbReference type="ARBA" id="ARBA00035100"/>
    </source>
</evidence>
<dbReference type="GO" id="GO:0000155">
    <property type="term" value="F:phosphorelay sensor kinase activity"/>
    <property type="evidence" value="ECO:0007669"/>
    <property type="project" value="InterPro"/>
</dbReference>
<dbReference type="CDD" id="cd16916">
    <property type="entry name" value="HATPase_CheA-like"/>
    <property type="match status" value="1"/>
</dbReference>
<dbReference type="GO" id="GO:0006935">
    <property type="term" value="P:chemotaxis"/>
    <property type="evidence" value="ECO:0007669"/>
    <property type="project" value="UniProtKB-KW"/>
</dbReference>
<dbReference type="GO" id="GO:0005524">
    <property type="term" value="F:ATP binding"/>
    <property type="evidence" value="ECO:0007669"/>
    <property type="project" value="UniProtKB-KW"/>
</dbReference>
<feature type="domain" description="HPt" evidence="16">
    <location>
        <begin position="1"/>
        <end position="103"/>
    </location>
</feature>
<evidence type="ECO:0000256" key="2">
    <source>
        <dbReference type="ARBA" id="ARBA00012438"/>
    </source>
</evidence>
<evidence type="ECO:0000256" key="1">
    <source>
        <dbReference type="ARBA" id="ARBA00000085"/>
    </source>
</evidence>
<evidence type="ECO:0000256" key="8">
    <source>
        <dbReference type="ARBA" id="ARBA00022777"/>
    </source>
</evidence>
<evidence type="ECO:0000256" key="13">
    <source>
        <dbReference type="SAM" id="MobiDB-lite"/>
    </source>
</evidence>
<evidence type="ECO:0000259" key="15">
    <source>
        <dbReference type="PROSITE" id="PS50851"/>
    </source>
</evidence>
<dbReference type="Gene3D" id="1.10.287.560">
    <property type="entry name" value="Histidine kinase CheA-like, homodimeric domain"/>
    <property type="match status" value="1"/>
</dbReference>
<dbReference type="PRINTS" id="PR00344">
    <property type="entry name" value="BCTRLSENSOR"/>
</dbReference>
<feature type="modified residue" description="Phosphohistidine" evidence="12">
    <location>
        <position position="46"/>
    </location>
</feature>
<evidence type="ECO:0000256" key="6">
    <source>
        <dbReference type="ARBA" id="ARBA00022679"/>
    </source>
</evidence>
<dbReference type="Pfam" id="PF02895">
    <property type="entry name" value="H-kinase_dim"/>
    <property type="match status" value="1"/>
</dbReference>
<keyword evidence="18" id="KW-1185">Reference proteome</keyword>
<evidence type="ECO:0000313" key="18">
    <source>
        <dbReference type="Proteomes" id="UP000256763"/>
    </source>
</evidence>
<dbReference type="InterPro" id="IPR004358">
    <property type="entry name" value="Sig_transdc_His_kin-like_C"/>
</dbReference>
<dbReference type="SMART" id="SM01231">
    <property type="entry name" value="H-kinase_dim"/>
    <property type="match status" value="1"/>
</dbReference>
<dbReference type="Gene3D" id="1.20.120.160">
    <property type="entry name" value="HPT domain"/>
    <property type="match status" value="1"/>
</dbReference>
<dbReference type="Proteomes" id="UP000256763">
    <property type="component" value="Unassembled WGS sequence"/>
</dbReference>
<dbReference type="CDD" id="cd00731">
    <property type="entry name" value="CheA_reg"/>
    <property type="match status" value="1"/>
</dbReference>
<accession>A0A3E0X1E1</accession>
<evidence type="ECO:0000256" key="7">
    <source>
        <dbReference type="ARBA" id="ARBA00022741"/>
    </source>
</evidence>
<dbReference type="PROSITE" id="PS50894">
    <property type="entry name" value="HPT"/>
    <property type="match status" value="1"/>
</dbReference>
<dbReference type="InterPro" id="IPR036061">
    <property type="entry name" value="CheW-like_dom_sf"/>
</dbReference>
<reference evidence="18" key="1">
    <citation type="submission" date="2017-05" db="EMBL/GenBank/DDBJ databases">
        <authorList>
            <person name="Sharma S."/>
            <person name="Sidhu C."/>
            <person name="Pinnaka A.K."/>
        </authorList>
    </citation>
    <scope>NUCLEOTIDE SEQUENCE [LARGE SCALE GENOMIC DNA]</scope>
    <source>
        <strain evidence="18">AK93</strain>
    </source>
</reference>
<keyword evidence="6" id="KW-0808">Transferase</keyword>
<name>A0A3E0X1E1_9GAMM</name>
<dbReference type="InterPro" id="IPR036097">
    <property type="entry name" value="HisK_dim/P_sf"/>
</dbReference>
<dbReference type="PANTHER" id="PTHR43395">
    <property type="entry name" value="SENSOR HISTIDINE KINASE CHEA"/>
    <property type="match status" value="1"/>
</dbReference>
<dbReference type="Pfam" id="PF01584">
    <property type="entry name" value="CheW"/>
    <property type="match status" value="1"/>
</dbReference>
<keyword evidence="8" id="KW-0418">Kinase</keyword>
<dbReference type="InterPro" id="IPR005467">
    <property type="entry name" value="His_kinase_dom"/>
</dbReference>
<keyword evidence="4" id="KW-0145">Chemotaxis</keyword>
<dbReference type="OrthoDB" id="9803176at2"/>
<dbReference type="InterPro" id="IPR051315">
    <property type="entry name" value="Bact_Chemotaxis_CheA"/>
</dbReference>
<evidence type="ECO:0000256" key="12">
    <source>
        <dbReference type="PROSITE-ProRule" id="PRU00110"/>
    </source>
</evidence>
<evidence type="ECO:0000313" key="17">
    <source>
        <dbReference type="EMBL" id="RFA38546.1"/>
    </source>
</evidence>
<dbReference type="Gene3D" id="2.30.30.40">
    <property type="entry name" value="SH3 Domains"/>
    <property type="match status" value="1"/>
</dbReference>
<proteinExistence type="predicted"/>
<dbReference type="FunFam" id="3.30.565.10:FF:000016">
    <property type="entry name" value="Chemotaxis protein CheA, putative"/>
    <property type="match status" value="1"/>
</dbReference>
<dbReference type="SUPFAM" id="SSF55874">
    <property type="entry name" value="ATPase domain of HSP90 chaperone/DNA topoisomerase II/histidine kinase"/>
    <property type="match status" value="1"/>
</dbReference>
<dbReference type="Pfam" id="PF01627">
    <property type="entry name" value="Hpt"/>
    <property type="match status" value="1"/>
</dbReference>
<dbReference type="InterPro" id="IPR002545">
    <property type="entry name" value="CheW-lke_dom"/>
</dbReference>
<dbReference type="GO" id="GO:0005737">
    <property type="term" value="C:cytoplasm"/>
    <property type="evidence" value="ECO:0007669"/>
    <property type="project" value="InterPro"/>
</dbReference>
<dbReference type="PANTHER" id="PTHR43395:SF10">
    <property type="entry name" value="CHEMOTAXIS PROTEIN CHEA"/>
    <property type="match status" value="1"/>
</dbReference>
<evidence type="ECO:0000256" key="9">
    <source>
        <dbReference type="ARBA" id="ARBA00022840"/>
    </source>
</evidence>
<evidence type="ECO:0000259" key="16">
    <source>
        <dbReference type="PROSITE" id="PS50894"/>
    </source>
</evidence>
<dbReference type="RefSeq" id="WP_116302608.1">
    <property type="nucleotide sequence ID" value="NZ_NFZV01000012.1"/>
</dbReference>
<protein>
    <recommendedName>
        <fullName evidence="3">Chemotaxis protein CheA</fullName>
        <ecNumber evidence="2">2.7.13.3</ecNumber>
    </recommendedName>
</protein>
<dbReference type="CDD" id="cd00088">
    <property type="entry name" value="HPT"/>
    <property type="match status" value="1"/>
</dbReference>
<dbReference type="EC" id="2.7.13.3" evidence="2"/>
<evidence type="ECO:0000259" key="14">
    <source>
        <dbReference type="PROSITE" id="PS50109"/>
    </source>
</evidence>
<dbReference type="InterPro" id="IPR036641">
    <property type="entry name" value="HPT_dom_sf"/>
</dbReference>
<comment type="function">
    <text evidence="11">Involved in the transmission of sensory signals from the chemoreceptors to the flagellar motors. CheA is autophosphorylated; it can transfer its phosphate group to either CheB or CheY.</text>
</comment>
<keyword evidence="10" id="KW-0902">Two-component regulatory system</keyword>
<dbReference type="SMART" id="SM00387">
    <property type="entry name" value="HATPase_c"/>
    <property type="match status" value="1"/>
</dbReference>
<keyword evidence="5 12" id="KW-0597">Phosphoprotein</keyword>
<dbReference type="InterPro" id="IPR003594">
    <property type="entry name" value="HATPase_dom"/>
</dbReference>
<evidence type="ECO:0000256" key="5">
    <source>
        <dbReference type="ARBA" id="ARBA00022553"/>
    </source>
</evidence>
<dbReference type="InterPro" id="IPR036890">
    <property type="entry name" value="HATPase_C_sf"/>
</dbReference>
<dbReference type="AlphaFoldDB" id="A0A3E0X1E1"/>
<evidence type="ECO:0000256" key="4">
    <source>
        <dbReference type="ARBA" id="ARBA00022500"/>
    </source>
</evidence>
<comment type="catalytic activity">
    <reaction evidence="1">
        <text>ATP + protein L-histidine = ADP + protein N-phospho-L-histidine.</text>
        <dbReference type="EC" id="2.7.13.3"/>
    </reaction>
</comment>
<keyword evidence="7" id="KW-0547">Nucleotide-binding</keyword>
<organism evidence="17 18">
    <name type="scientific">Alkalilimnicola ehrlichii</name>
    <dbReference type="NCBI Taxonomy" id="351052"/>
    <lineage>
        <taxon>Bacteria</taxon>
        <taxon>Pseudomonadati</taxon>
        <taxon>Pseudomonadota</taxon>
        <taxon>Gammaproteobacteria</taxon>
        <taxon>Chromatiales</taxon>
        <taxon>Ectothiorhodospiraceae</taxon>
        <taxon>Alkalilimnicola</taxon>
    </lineage>
</organism>
<feature type="region of interest" description="Disordered" evidence="13">
    <location>
        <begin position="130"/>
        <end position="151"/>
    </location>
</feature>
<dbReference type="SUPFAM" id="SSF47384">
    <property type="entry name" value="Homodimeric domain of signal transducing histidine kinase"/>
    <property type="match status" value="1"/>
</dbReference>
<dbReference type="Gene3D" id="3.30.565.10">
    <property type="entry name" value="Histidine kinase-like ATPase, C-terminal domain"/>
    <property type="match status" value="1"/>
</dbReference>